<dbReference type="AlphaFoldDB" id="A0A9P8HV44"/>
<feature type="compositionally biased region" description="Low complexity" evidence="1">
    <location>
        <begin position="193"/>
        <end position="204"/>
    </location>
</feature>
<dbReference type="InterPro" id="IPR038175">
    <property type="entry name" value="CBM21_dom_sf"/>
</dbReference>
<protein>
    <recommendedName>
        <fullName evidence="2">CBM21 domain-containing protein</fullName>
    </recommendedName>
</protein>
<feature type="region of interest" description="Disordered" evidence="1">
    <location>
        <begin position="679"/>
        <end position="705"/>
    </location>
</feature>
<feature type="compositionally biased region" description="Low complexity" evidence="1">
    <location>
        <begin position="533"/>
        <end position="547"/>
    </location>
</feature>
<gene>
    <name evidence="3" type="ORF">FGG08_005098</name>
</gene>
<feature type="domain" description="CBM21" evidence="2">
    <location>
        <begin position="353"/>
        <end position="465"/>
    </location>
</feature>
<evidence type="ECO:0000256" key="1">
    <source>
        <dbReference type="SAM" id="MobiDB-lite"/>
    </source>
</evidence>
<accession>A0A9P8HV44</accession>
<feature type="region of interest" description="Disordered" evidence="1">
    <location>
        <begin position="156"/>
        <end position="177"/>
    </location>
</feature>
<dbReference type="InterPro" id="IPR050782">
    <property type="entry name" value="PP1_regulatory_subunit_3"/>
</dbReference>
<dbReference type="InterPro" id="IPR005036">
    <property type="entry name" value="CBM21_dom"/>
</dbReference>
<feature type="region of interest" description="Disordered" evidence="1">
    <location>
        <begin position="1"/>
        <end position="21"/>
    </location>
</feature>
<dbReference type="Gene3D" id="2.60.40.2440">
    <property type="entry name" value="Carbohydrate binding type-21 domain"/>
    <property type="match status" value="1"/>
</dbReference>
<proteinExistence type="predicted"/>
<evidence type="ECO:0000313" key="4">
    <source>
        <dbReference type="Proteomes" id="UP000698800"/>
    </source>
</evidence>
<evidence type="ECO:0000259" key="2">
    <source>
        <dbReference type="PROSITE" id="PS51159"/>
    </source>
</evidence>
<dbReference type="GO" id="GO:2001069">
    <property type="term" value="F:glycogen binding"/>
    <property type="evidence" value="ECO:0007669"/>
    <property type="project" value="TreeGrafter"/>
</dbReference>
<feature type="region of interest" description="Disordered" evidence="1">
    <location>
        <begin position="467"/>
        <end position="501"/>
    </location>
</feature>
<keyword evidence="4" id="KW-1185">Reference proteome</keyword>
<feature type="region of interest" description="Disordered" evidence="1">
    <location>
        <begin position="579"/>
        <end position="656"/>
    </location>
</feature>
<evidence type="ECO:0000313" key="3">
    <source>
        <dbReference type="EMBL" id="KAH0538278.1"/>
    </source>
</evidence>
<dbReference type="PANTHER" id="PTHR12307:SF36">
    <property type="entry name" value="GLYCOGEN-BINDING SUBUNIT 76A"/>
    <property type="match status" value="1"/>
</dbReference>
<sequence>MPYTSPSQLSPTASYPTTPTLSRNGFYACSSEASAYPNLPRSTSYMHRHRRTPSLSKAINFAAPRPVTNLDYHIPGLGLEASADGRDQSAARPRLNLSPSLHQSPPPITDSAIPTGVIISPPDSAQNSSDDESVDRPEESRGRQIEELHEAIMIIKQHRDGSPNSKADSERREQDEEQVKLAYQVVNSPVFESPIQSPSSTSCSREALPKDGRKISHSRSSTESSIPLDKRAESPDSSDLDDDAYRLTKKPVMVRKKSGELVKPALRPSAYRRPSSVPGTPTYSKAVHFDSHLEHVRHFLQVDKPLAVSAGSSPTESYETEAGFPFADDDCYLRSPPFGWEIVLPNFPRETIDRKLLPVRVERVFLSSDNKSLIGTVACANLDYSKLVVARFTLDFWKTTSEVIAEYNNDVRRRHRDDGYDRFNFTIELEDRVNLEKKTLFFCVRYNVKGQEFWDNNGSFNYRVDFRKKTKPQSGTNDMPGVGSRALPRSRPLPPISSRRPVSLPASFDDLIDSLGPKYDFGLKKLPLPRVISDTSSSTPRLKSSSSLNGVTRDSRTPKPGQAFGNRYDFSASLSAAIQASNRQADDESRTPMRDRAEKTPRAVSSGNSVESQGHSKFARATAPLTAPEFVRKNDPSSLSNKNVSSSIQPSVKGHPNHLDEILDKYCFFGSAKRPQPPIVDGPADYASSSDSSAGFSHAPTAIKG</sequence>
<reference evidence="3" key="1">
    <citation type="submission" date="2021-03" db="EMBL/GenBank/DDBJ databases">
        <title>Comparative genomics and phylogenomic investigation of the class Geoglossomycetes provide insights into ecological specialization and systematics.</title>
        <authorList>
            <person name="Melie T."/>
            <person name="Pirro S."/>
            <person name="Miller A.N."/>
            <person name="Quandt A."/>
        </authorList>
    </citation>
    <scope>NUCLEOTIDE SEQUENCE</scope>
    <source>
        <strain evidence="3">GBOQ0MN5Z8</strain>
    </source>
</reference>
<feature type="region of interest" description="Disordered" evidence="1">
    <location>
        <begin position="532"/>
        <end position="567"/>
    </location>
</feature>
<dbReference type="PANTHER" id="PTHR12307">
    <property type="entry name" value="PROTEIN PHOSPHATASE 1 REGULATORY SUBUNIT"/>
    <property type="match status" value="1"/>
</dbReference>
<feature type="compositionally biased region" description="Basic and acidic residues" evidence="1">
    <location>
        <begin position="584"/>
        <end position="601"/>
    </location>
</feature>
<comment type="caution">
    <text evidence="3">The sequence shown here is derived from an EMBL/GenBank/DDBJ whole genome shotgun (WGS) entry which is preliminary data.</text>
</comment>
<feature type="region of interest" description="Disordered" evidence="1">
    <location>
        <begin position="96"/>
        <end position="142"/>
    </location>
</feature>
<feature type="compositionally biased region" description="Polar residues" evidence="1">
    <location>
        <begin position="603"/>
        <end position="615"/>
    </location>
</feature>
<dbReference type="EMBL" id="JAGHQL010000115">
    <property type="protein sequence ID" value="KAH0538278.1"/>
    <property type="molecule type" value="Genomic_DNA"/>
</dbReference>
<feature type="region of interest" description="Disordered" evidence="1">
    <location>
        <begin position="190"/>
        <end position="243"/>
    </location>
</feature>
<dbReference type="GO" id="GO:0000164">
    <property type="term" value="C:protein phosphatase type 1 complex"/>
    <property type="evidence" value="ECO:0007669"/>
    <property type="project" value="TreeGrafter"/>
</dbReference>
<feature type="compositionally biased region" description="Low complexity" evidence="1">
    <location>
        <begin position="637"/>
        <end position="647"/>
    </location>
</feature>
<dbReference type="GO" id="GO:0008157">
    <property type="term" value="F:protein phosphatase 1 binding"/>
    <property type="evidence" value="ECO:0007669"/>
    <property type="project" value="TreeGrafter"/>
</dbReference>
<feature type="compositionally biased region" description="Low complexity" evidence="1">
    <location>
        <begin position="684"/>
        <end position="699"/>
    </location>
</feature>
<dbReference type="Proteomes" id="UP000698800">
    <property type="component" value="Unassembled WGS sequence"/>
</dbReference>
<feature type="compositionally biased region" description="Basic and acidic residues" evidence="1">
    <location>
        <begin position="157"/>
        <end position="177"/>
    </location>
</feature>
<dbReference type="OrthoDB" id="1881at2759"/>
<dbReference type="PROSITE" id="PS51159">
    <property type="entry name" value="CBM21"/>
    <property type="match status" value="1"/>
</dbReference>
<dbReference type="Pfam" id="PF03370">
    <property type="entry name" value="CBM_21"/>
    <property type="match status" value="1"/>
</dbReference>
<organism evidence="3 4">
    <name type="scientific">Glutinoglossum americanum</name>
    <dbReference type="NCBI Taxonomy" id="1670608"/>
    <lineage>
        <taxon>Eukaryota</taxon>
        <taxon>Fungi</taxon>
        <taxon>Dikarya</taxon>
        <taxon>Ascomycota</taxon>
        <taxon>Pezizomycotina</taxon>
        <taxon>Geoglossomycetes</taxon>
        <taxon>Geoglossales</taxon>
        <taxon>Geoglossaceae</taxon>
        <taxon>Glutinoglossum</taxon>
    </lineage>
</organism>
<dbReference type="GO" id="GO:0005979">
    <property type="term" value="P:regulation of glycogen biosynthetic process"/>
    <property type="evidence" value="ECO:0007669"/>
    <property type="project" value="TreeGrafter"/>
</dbReference>
<feature type="compositionally biased region" description="Low complexity" evidence="1">
    <location>
        <begin position="484"/>
        <end position="501"/>
    </location>
</feature>
<name>A0A9P8HV44_9PEZI</name>